<keyword evidence="3" id="KW-0399">Innate immunity</keyword>
<keyword evidence="2" id="KW-0963">Cytoplasm</keyword>
<dbReference type="GO" id="GO:0034142">
    <property type="term" value="P:toll-like receptor 4 signaling pathway"/>
    <property type="evidence" value="ECO:0007669"/>
    <property type="project" value="TreeGrafter"/>
</dbReference>
<name>M1RB84_MYTGA</name>
<dbReference type="CDD" id="cd08312">
    <property type="entry name" value="Death_MyD88"/>
    <property type="match status" value="1"/>
</dbReference>
<dbReference type="PROSITE" id="PS50104">
    <property type="entry name" value="TIR"/>
    <property type="match status" value="1"/>
</dbReference>
<evidence type="ECO:0000256" key="5">
    <source>
        <dbReference type="ARBA" id="ARBA00023198"/>
    </source>
</evidence>
<dbReference type="InterPro" id="IPR035897">
    <property type="entry name" value="Toll_tir_struct_dom_sf"/>
</dbReference>
<evidence type="ECO:0000256" key="1">
    <source>
        <dbReference type="ARBA" id="ARBA00004496"/>
    </source>
</evidence>
<evidence type="ECO:0000313" key="9">
    <source>
        <dbReference type="EMBL" id="AGG10811.1"/>
    </source>
</evidence>
<protein>
    <submittedName>
        <fullName evidence="9">Myeloid differentiation factor 88 b</fullName>
    </submittedName>
</protein>
<dbReference type="EMBL" id="KC357781">
    <property type="protein sequence ID" value="AGG10811.1"/>
    <property type="molecule type" value="mRNA"/>
</dbReference>
<feature type="region of interest" description="Disordered" evidence="6">
    <location>
        <begin position="375"/>
        <end position="462"/>
    </location>
</feature>
<dbReference type="FunFam" id="3.40.50.10140:FF:000005">
    <property type="entry name" value="Myeloid differentiation primary response protein MyD88"/>
    <property type="match status" value="1"/>
</dbReference>
<dbReference type="GO" id="GO:0035325">
    <property type="term" value="F:Toll-like receptor binding"/>
    <property type="evidence" value="ECO:0007669"/>
    <property type="project" value="TreeGrafter"/>
</dbReference>
<dbReference type="Gene3D" id="1.10.533.10">
    <property type="entry name" value="Death Domain, Fas"/>
    <property type="match status" value="1"/>
</dbReference>
<dbReference type="AlphaFoldDB" id="M1RB84"/>
<dbReference type="Gene3D" id="3.40.50.10140">
    <property type="entry name" value="Toll/interleukin-1 receptor homology (TIR) domain"/>
    <property type="match status" value="1"/>
</dbReference>
<sequence>MSRKMDEDMEILDDTGESLNLDSRLTSIPLDALRRSSRSKIALYLDDQSDIIDEDCGYVTDWNGLAELIGFTALEMRKFGRQKSPTQDLLLDWEMTPALNPTLGNLWKYLIELGRLDVLQDCRSFVIKDAENYILTKERLANDYLPVQENSVSQSSAPDHYVDETRMLVTGDIDGSITLFDAFVCYNADSTGKDIVFVKDMIKKLEKEYDLKLCVPGRDDLPGGSRYVTDAKLIESRCKRMIIVLSHEYLHSSACDFQVKFAHALAPGARSKKLIPVLIEPSVPIPQILRHVTLCDYTKNDLMEWFWDRLAKSVKAPLDPEPNRMGSSVESSSPMSIPSNSSSSLQSQTSLSPSQSLSSIENYRLTNDSIKNAQRQLSESASMSSNTSSDSGFHSSSFQSQGASSLQSNQSSFSNEYTSLSTESFPTSSSKAREKKKGTNIFGQLKAKVSGKKHNNNTSSQA</sequence>
<dbReference type="Pfam" id="PF00531">
    <property type="entry name" value="Death"/>
    <property type="match status" value="1"/>
</dbReference>
<keyword evidence="5" id="KW-0395">Inflammatory response</keyword>
<dbReference type="GO" id="GO:0050830">
    <property type="term" value="P:defense response to Gram-positive bacterium"/>
    <property type="evidence" value="ECO:0007669"/>
    <property type="project" value="TreeGrafter"/>
</dbReference>
<dbReference type="PANTHER" id="PTHR15079:SF3">
    <property type="entry name" value="MYELOID DIFFERENTIATION PRIMARY RESPONSE PROTEIN MYD88"/>
    <property type="match status" value="1"/>
</dbReference>
<comment type="subcellular location">
    <subcellularLocation>
        <location evidence="1">Cytoplasm</location>
    </subcellularLocation>
</comment>
<dbReference type="GO" id="GO:0005737">
    <property type="term" value="C:cytoplasm"/>
    <property type="evidence" value="ECO:0007669"/>
    <property type="project" value="UniProtKB-SubCell"/>
</dbReference>
<feature type="compositionally biased region" description="Low complexity" evidence="6">
    <location>
        <begin position="378"/>
        <end position="430"/>
    </location>
</feature>
<evidence type="ECO:0000256" key="2">
    <source>
        <dbReference type="ARBA" id="ARBA00022490"/>
    </source>
</evidence>
<dbReference type="Pfam" id="PF13676">
    <property type="entry name" value="TIR_2"/>
    <property type="match status" value="1"/>
</dbReference>
<feature type="domain" description="TIR" evidence="8">
    <location>
        <begin position="178"/>
        <end position="314"/>
    </location>
</feature>
<keyword evidence="4" id="KW-0391">Immunity</keyword>
<dbReference type="InterPro" id="IPR017281">
    <property type="entry name" value="Myelin_different_resp_MyD88"/>
</dbReference>
<dbReference type="InterPro" id="IPR000157">
    <property type="entry name" value="TIR_dom"/>
</dbReference>
<dbReference type="SMR" id="M1RB84"/>
<evidence type="ECO:0000259" key="8">
    <source>
        <dbReference type="PROSITE" id="PS50104"/>
    </source>
</evidence>
<dbReference type="GO" id="GO:0070976">
    <property type="term" value="F:TIR domain binding"/>
    <property type="evidence" value="ECO:0007669"/>
    <property type="project" value="InterPro"/>
</dbReference>
<evidence type="ECO:0000256" key="4">
    <source>
        <dbReference type="ARBA" id="ARBA00022859"/>
    </source>
</evidence>
<dbReference type="InterPro" id="IPR034249">
    <property type="entry name" value="MyD88_Death"/>
</dbReference>
<accession>M1RB84</accession>
<dbReference type="GO" id="GO:0043123">
    <property type="term" value="P:positive regulation of canonical NF-kappaB signal transduction"/>
    <property type="evidence" value="ECO:0007669"/>
    <property type="project" value="InterPro"/>
</dbReference>
<dbReference type="SMART" id="SM00255">
    <property type="entry name" value="TIR"/>
    <property type="match status" value="1"/>
</dbReference>
<dbReference type="InterPro" id="IPR011029">
    <property type="entry name" value="DEATH-like_dom_sf"/>
</dbReference>
<organism evidence="9">
    <name type="scientific">Mytilus galloprovincialis</name>
    <name type="common">Mediterranean mussel</name>
    <dbReference type="NCBI Taxonomy" id="29158"/>
    <lineage>
        <taxon>Eukaryota</taxon>
        <taxon>Metazoa</taxon>
        <taxon>Spiralia</taxon>
        <taxon>Lophotrochozoa</taxon>
        <taxon>Mollusca</taxon>
        <taxon>Bivalvia</taxon>
        <taxon>Autobranchia</taxon>
        <taxon>Pteriomorphia</taxon>
        <taxon>Mytilida</taxon>
        <taxon>Mytiloidea</taxon>
        <taxon>Mytilidae</taxon>
        <taxon>Mytilinae</taxon>
        <taxon>Mytilus</taxon>
    </lineage>
</organism>
<dbReference type="GO" id="GO:0045087">
    <property type="term" value="P:innate immune response"/>
    <property type="evidence" value="ECO:0007669"/>
    <property type="project" value="UniProtKB-KW"/>
</dbReference>
<dbReference type="PROSITE" id="PS50017">
    <property type="entry name" value="DEATH_DOMAIN"/>
    <property type="match status" value="1"/>
</dbReference>
<evidence type="ECO:0000256" key="6">
    <source>
        <dbReference type="SAM" id="MobiDB-lite"/>
    </source>
</evidence>
<dbReference type="InterPro" id="IPR000488">
    <property type="entry name" value="Death_dom"/>
</dbReference>
<dbReference type="GO" id="GO:0008063">
    <property type="term" value="P:Toll signaling pathway"/>
    <property type="evidence" value="ECO:0007669"/>
    <property type="project" value="TreeGrafter"/>
</dbReference>
<feature type="domain" description="Death" evidence="7">
    <location>
        <begin position="61"/>
        <end position="126"/>
    </location>
</feature>
<dbReference type="SUPFAM" id="SSF52200">
    <property type="entry name" value="Toll/Interleukin receptor TIR domain"/>
    <property type="match status" value="1"/>
</dbReference>
<feature type="compositionally biased region" description="Low complexity" evidence="6">
    <location>
        <begin position="327"/>
        <end position="358"/>
    </location>
</feature>
<feature type="region of interest" description="Disordered" evidence="6">
    <location>
        <begin position="317"/>
        <end position="358"/>
    </location>
</feature>
<reference evidence="9" key="1">
    <citation type="journal article" date="2013" name="Dev. Comp. Immunol.">
        <title>Toll-like receptors and MyD88 adaptors in Mytilus: Complete cds and gene expression levels.</title>
        <authorList>
            <person name="Toubiana M."/>
            <person name="Gerdol M."/>
            <person name="Rosani U."/>
            <person name="Pallavicini A."/>
            <person name="Venier P."/>
            <person name="Roch P."/>
        </authorList>
    </citation>
    <scope>NUCLEOTIDE SEQUENCE</scope>
</reference>
<proteinExistence type="evidence at transcript level"/>
<dbReference type="GO" id="GO:0005886">
    <property type="term" value="C:plasma membrane"/>
    <property type="evidence" value="ECO:0007669"/>
    <property type="project" value="TreeGrafter"/>
</dbReference>
<dbReference type="GO" id="GO:0002755">
    <property type="term" value="P:MyD88-dependent toll-like receptor signaling pathway"/>
    <property type="evidence" value="ECO:0007669"/>
    <property type="project" value="InterPro"/>
</dbReference>
<dbReference type="PANTHER" id="PTHR15079">
    <property type="entry name" value="MYD88"/>
    <property type="match status" value="1"/>
</dbReference>
<evidence type="ECO:0000256" key="3">
    <source>
        <dbReference type="ARBA" id="ARBA00022588"/>
    </source>
</evidence>
<dbReference type="SUPFAM" id="SSF47986">
    <property type="entry name" value="DEATH domain"/>
    <property type="match status" value="1"/>
</dbReference>
<evidence type="ECO:0000259" key="7">
    <source>
        <dbReference type="PROSITE" id="PS50017"/>
    </source>
</evidence>